<dbReference type="Pfam" id="PF00682">
    <property type="entry name" value="HMGL-like"/>
    <property type="match status" value="1"/>
</dbReference>
<name>A0ABR7WVH3_9SPHI</name>
<evidence type="ECO:0000256" key="3">
    <source>
        <dbReference type="ARBA" id="ARBA00023239"/>
    </source>
</evidence>
<dbReference type="RefSeq" id="WP_191190944.1">
    <property type="nucleotide sequence ID" value="NZ_JACWMY010000012.1"/>
</dbReference>
<evidence type="ECO:0000313" key="6">
    <source>
        <dbReference type="Proteomes" id="UP000606600"/>
    </source>
</evidence>
<comment type="similarity">
    <text evidence="1">Belongs to the HMG-CoA lyase family.</text>
</comment>
<dbReference type="InterPro" id="IPR013785">
    <property type="entry name" value="Aldolase_TIM"/>
</dbReference>
<dbReference type="GO" id="GO:0016829">
    <property type="term" value="F:lyase activity"/>
    <property type="evidence" value="ECO:0007669"/>
    <property type="project" value="UniProtKB-KW"/>
</dbReference>
<evidence type="ECO:0000256" key="1">
    <source>
        <dbReference type="ARBA" id="ARBA00009405"/>
    </source>
</evidence>
<comment type="caution">
    <text evidence="5">The sequence shown here is derived from an EMBL/GenBank/DDBJ whole genome shotgun (WGS) entry which is preliminary data.</text>
</comment>
<dbReference type="EMBL" id="JACWMY010000012">
    <property type="protein sequence ID" value="MBD1366296.1"/>
    <property type="molecule type" value="Genomic_DNA"/>
</dbReference>
<proteinExistence type="inferred from homology"/>
<keyword evidence="6" id="KW-1185">Reference proteome</keyword>
<evidence type="ECO:0000313" key="5">
    <source>
        <dbReference type="EMBL" id="MBD1366296.1"/>
    </source>
</evidence>
<feature type="domain" description="Pyruvate carboxyltransferase" evidence="4">
    <location>
        <begin position="5"/>
        <end position="275"/>
    </location>
</feature>
<evidence type="ECO:0000256" key="2">
    <source>
        <dbReference type="ARBA" id="ARBA00022723"/>
    </source>
</evidence>
<dbReference type="Gene3D" id="3.20.20.70">
    <property type="entry name" value="Aldolase class I"/>
    <property type="match status" value="1"/>
</dbReference>
<gene>
    <name evidence="5" type="ORF">IDJ77_20960</name>
</gene>
<organism evidence="5 6">
    <name type="scientific">Mucilaginibacter pankratovii</name>
    <dbReference type="NCBI Taxonomy" id="2772110"/>
    <lineage>
        <taxon>Bacteria</taxon>
        <taxon>Pseudomonadati</taxon>
        <taxon>Bacteroidota</taxon>
        <taxon>Sphingobacteriia</taxon>
        <taxon>Sphingobacteriales</taxon>
        <taxon>Sphingobacteriaceae</taxon>
        <taxon>Mucilaginibacter</taxon>
    </lineage>
</organism>
<reference evidence="5 6" key="1">
    <citation type="submission" date="2020-09" db="EMBL/GenBank/DDBJ databases">
        <title>Novel species of Mucilaginibacter isolated from a glacier on the Tibetan Plateau.</title>
        <authorList>
            <person name="Liu Q."/>
            <person name="Xin Y.-H."/>
        </authorList>
    </citation>
    <scope>NUCLEOTIDE SEQUENCE [LARGE SCALE GENOMIC DNA]</scope>
    <source>
        <strain evidence="5 6">ZT4R22</strain>
    </source>
</reference>
<dbReference type="PANTHER" id="PTHR42738:SF7">
    <property type="entry name" value="HYDROXYMETHYLGLUTARYL-COA LYASE"/>
    <property type="match status" value="1"/>
</dbReference>
<dbReference type="PROSITE" id="PS50991">
    <property type="entry name" value="PYR_CT"/>
    <property type="match status" value="1"/>
</dbReference>
<keyword evidence="3 5" id="KW-0456">Lyase</keyword>
<dbReference type="Proteomes" id="UP000606600">
    <property type="component" value="Unassembled WGS sequence"/>
</dbReference>
<dbReference type="InterPro" id="IPR000891">
    <property type="entry name" value="PYR_CT"/>
</dbReference>
<sequence length="287" mass="31543">MPDSPIKITECPRDAMQGLHEFVPTDIKAAYINLLLQVGFDTIDFGSFVTPKAIPQLRDTAEVLSKLDLSSTRSKLLAIIANYRGAEDAAAHGEITFLGYPFSISETFQLRNTNTTIEQAFDNVKRINELCVAKDKSLLIYLSMGFGNPYGDEWNTEIVQHWAQKMIDEGIGYIALSDTIGIATPEQISSLYPALTKLSEITSFGLHLHSTPDTWQEKVAAAYEAGCTRFDAALKGYGGCPMAKDELTGNIATENLIAYLLHQNSDLGLDLDKLGEAMEYSGRVFGE</sequence>
<keyword evidence="2" id="KW-0479">Metal-binding</keyword>
<accession>A0ABR7WVH3</accession>
<dbReference type="PANTHER" id="PTHR42738">
    <property type="entry name" value="HYDROXYMETHYLGLUTARYL-COA LYASE"/>
    <property type="match status" value="1"/>
</dbReference>
<protein>
    <submittedName>
        <fullName evidence="5">Hydroxymethylglutaryl-CoA lyase</fullName>
    </submittedName>
</protein>
<evidence type="ECO:0000259" key="4">
    <source>
        <dbReference type="PROSITE" id="PS50991"/>
    </source>
</evidence>
<dbReference type="CDD" id="cd07938">
    <property type="entry name" value="DRE_TIM_HMGL"/>
    <property type="match status" value="1"/>
</dbReference>
<dbReference type="InterPro" id="IPR043594">
    <property type="entry name" value="HMGL"/>
</dbReference>
<dbReference type="SUPFAM" id="SSF51569">
    <property type="entry name" value="Aldolase"/>
    <property type="match status" value="1"/>
</dbReference>